<evidence type="ECO:0000313" key="10">
    <source>
        <dbReference type="Proteomes" id="UP000250572"/>
    </source>
</evidence>
<keyword evidence="6 8" id="KW-0687">Ribonucleoprotein</keyword>
<evidence type="ECO:0000256" key="1">
    <source>
        <dbReference type="ARBA" id="ARBA00004514"/>
    </source>
</evidence>
<proteinExistence type="inferred from homology"/>
<dbReference type="Gene3D" id="1.10.10.1760">
    <property type="entry name" value="60S ribosomal protein L36"/>
    <property type="match status" value="1"/>
</dbReference>
<keyword evidence="5 8" id="KW-0689">Ribosomal protein</keyword>
<dbReference type="FunFam" id="1.10.10.1760:FF:000002">
    <property type="entry name" value="60S ribosomal protein L36"/>
    <property type="match status" value="1"/>
</dbReference>
<dbReference type="GO" id="GO:1990904">
    <property type="term" value="C:ribonucleoprotein complex"/>
    <property type="evidence" value="ECO:0007669"/>
    <property type="project" value="UniProtKB-KW"/>
</dbReference>
<feature type="non-terminal residue" evidence="9">
    <location>
        <position position="1"/>
    </location>
</feature>
<keyword evidence="4" id="KW-0963">Cytoplasm</keyword>
<dbReference type="GO" id="GO:0003735">
    <property type="term" value="F:structural constituent of ribosome"/>
    <property type="evidence" value="ECO:0007669"/>
    <property type="project" value="InterPro"/>
</dbReference>
<dbReference type="GO" id="GO:0005829">
    <property type="term" value="C:cytosol"/>
    <property type="evidence" value="ECO:0007669"/>
    <property type="project" value="UniProtKB-SubCell"/>
</dbReference>
<dbReference type="EMBL" id="NHOQ01002515">
    <property type="protein sequence ID" value="PWA16121.1"/>
    <property type="molecule type" value="Genomic_DNA"/>
</dbReference>
<evidence type="ECO:0000256" key="7">
    <source>
        <dbReference type="ARBA" id="ARBA00034092"/>
    </source>
</evidence>
<name>A0A315UY32_GAMAF</name>
<evidence type="ECO:0000256" key="5">
    <source>
        <dbReference type="ARBA" id="ARBA00022980"/>
    </source>
</evidence>
<dbReference type="InterPro" id="IPR038097">
    <property type="entry name" value="Ribosomal_eL36_sf"/>
</dbReference>
<evidence type="ECO:0000256" key="3">
    <source>
        <dbReference type="ARBA" id="ARBA00011133"/>
    </source>
</evidence>
<keyword evidence="10" id="KW-1185">Reference proteome</keyword>
<reference evidence="9 10" key="1">
    <citation type="journal article" date="2018" name="G3 (Bethesda)">
        <title>A High-Quality Reference Genome for the Invasive Mosquitofish Gambusia affinis Using a Chicago Library.</title>
        <authorList>
            <person name="Hoffberg S.L."/>
            <person name="Troendle N.J."/>
            <person name="Glenn T.C."/>
            <person name="Mahmud O."/>
            <person name="Louha S."/>
            <person name="Chalopin D."/>
            <person name="Bennetzen J.L."/>
            <person name="Mauricio R."/>
        </authorList>
    </citation>
    <scope>NUCLEOTIDE SEQUENCE [LARGE SCALE GENOMIC DNA]</scope>
    <source>
        <strain evidence="9">NE01/NJP1002.9</strain>
        <tissue evidence="9">Muscle</tissue>
    </source>
</reference>
<sequence length="333" mass="37293">AYLQSLRQFKLIVLPDSRVHLHDPLLLPLRCRNSVDQMKPGDAGVINLVHGAKAKEAAAGLHLPPGGFIQVSLDLPQVDLKPGSVFSRFIQNPPSISQLCLIQSLQACYLKHRKQQQHLYRQPDREQRTHCVHRINIQPVQQEPMLCQGKAAGSSSVLTPTSLVVTSSFSDTLTIKRSFSSSSDRTRSMRDILVGDRGVEAAGRPVSRLGVTRTVAMAINPEFALLRNMAIRYPMAVGLNKGHPVTKNVTASKHSRRRGRLTKHSKFIRDTIREVCGFAPYERRAMELLKVSKDKRALKFIKKRIGTHIRAKRKREELSNVLAAMRKAAAKKE</sequence>
<dbReference type="STRING" id="33528.ENSGAFP00000006952"/>
<protein>
    <recommendedName>
        <fullName evidence="8">60S ribosomal protein L36</fullName>
    </recommendedName>
</protein>
<gene>
    <name evidence="9" type="ORF">CCH79_00016843</name>
</gene>
<evidence type="ECO:0000256" key="4">
    <source>
        <dbReference type="ARBA" id="ARBA00022490"/>
    </source>
</evidence>
<dbReference type="GO" id="GO:0006412">
    <property type="term" value="P:translation"/>
    <property type="evidence" value="ECO:0007669"/>
    <property type="project" value="InterPro"/>
</dbReference>
<dbReference type="AlphaFoldDB" id="A0A315UY32"/>
<evidence type="ECO:0000256" key="2">
    <source>
        <dbReference type="ARBA" id="ARBA00006509"/>
    </source>
</evidence>
<dbReference type="PANTHER" id="PTHR10114">
    <property type="entry name" value="60S RIBOSOMAL PROTEIN L36"/>
    <property type="match status" value="1"/>
</dbReference>
<comment type="subunit">
    <text evidence="3">Component of the large ribosomal subunit.</text>
</comment>
<evidence type="ECO:0000313" key="9">
    <source>
        <dbReference type="EMBL" id="PWA16121.1"/>
    </source>
</evidence>
<dbReference type="Proteomes" id="UP000250572">
    <property type="component" value="Unassembled WGS sequence"/>
</dbReference>
<organism evidence="9 10">
    <name type="scientific">Gambusia affinis</name>
    <name type="common">Western mosquitofish</name>
    <name type="synonym">Heterandria affinis</name>
    <dbReference type="NCBI Taxonomy" id="33528"/>
    <lineage>
        <taxon>Eukaryota</taxon>
        <taxon>Metazoa</taxon>
        <taxon>Chordata</taxon>
        <taxon>Craniata</taxon>
        <taxon>Vertebrata</taxon>
        <taxon>Euteleostomi</taxon>
        <taxon>Actinopterygii</taxon>
        <taxon>Neopterygii</taxon>
        <taxon>Teleostei</taxon>
        <taxon>Neoteleostei</taxon>
        <taxon>Acanthomorphata</taxon>
        <taxon>Ovalentaria</taxon>
        <taxon>Atherinomorphae</taxon>
        <taxon>Cyprinodontiformes</taxon>
        <taxon>Poeciliidae</taxon>
        <taxon>Poeciliinae</taxon>
        <taxon>Gambusia</taxon>
    </lineage>
</organism>
<accession>A0A315UY32</accession>
<dbReference type="PROSITE" id="PS01190">
    <property type="entry name" value="RIBOSOMAL_L36E"/>
    <property type="match status" value="1"/>
</dbReference>
<dbReference type="GO" id="GO:0005840">
    <property type="term" value="C:ribosome"/>
    <property type="evidence" value="ECO:0007669"/>
    <property type="project" value="UniProtKB-KW"/>
</dbReference>
<dbReference type="Pfam" id="PF01158">
    <property type="entry name" value="Ribosomal_L36e"/>
    <property type="match status" value="1"/>
</dbReference>
<comment type="caution">
    <text evidence="9">The sequence shown here is derived from an EMBL/GenBank/DDBJ whole genome shotgun (WGS) entry which is preliminary data.</text>
</comment>
<evidence type="ECO:0000256" key="8">
    <source>
        <dbReference type="RuleBase" id="RU000665"/>
    </source>
</evidence>
<comment type="function">
    <text evidence="7">Component of the large ribosomal subunit. The ribosome is a large ribonucleoprotein complex responsible for the synthesis of proteins in the cell.</text>
</comment>
<dbReference type="InterPro" id="IPR000509">
    <property type="entry name" value="Ribosomal_eL36"/>
</dbReference>
<feature type="non-terminal residue" evidence="9">
    <location>
        <position position="333"/>
    </location>
</feature>
<comment type="similarity">
    <text evidence="2 8">Belongs to the eukaryotic ribosomal protein eL36 family.</text>
</comment>
<comment type="subcellular location">
    <subcellularLocation>
        <location evidence="1">Cytoplasm</location>
        <location evidence="1">Cytosol</location>
    </subcellularLocation>
</comment>
<evidence type="ECO:0000256" key="6">
    <source>
        <dbReference type="ARBA" id="ARBA00023274"/>
    </source>
</evidence>